<evidence type="ECO:0000313" key="2">
    <source>
        <dbReference type="EMBL" id="TWB48945.1"/>
    </source>
</evidence>
<dbReference type="Proteomes" id="UP000318050">
    <property type="component" value="Unassembled WGS sequence"/>
</dbReference>
<feature type="domain" description="Transposase IS66 central" evidence="1">
    <location>
        <begin position="11"/>
        <end position="90"/>
    </location>
</feature>
<organism evidence="2 3">
    <name type="scientific">Nitrospirillum amazonense</name>
    <dbReference type="NCBI Taxonomy" id="28077"/>
    <lineage>
        <taxon>Bacteria</taxon>
        <taxon>Pseudomonadati</taxon>
        <taxon>Pseudomonadota</taxon>
        <taxon>Alphaproteobacteria</taxon>
        <taxon>Rhodospirillales</taxon>
        <taxon>Azospirillaceae</taxon>
        <taxon>Nitrospirillum</taxon>
    </lineage>
</organism>
<dbReference type="Pfam" id="PF03050">
    <property type="entry name" value="DDE_Tnp_IS66"/>
    <property type="match status" value="1"/>
</dbReference>
<dbReference type="InterPro" id="IPR004291">
    <property type="entry name" value="Transposase_IS66_central"/>
</dbReference>
<evidence type="ECO:0000313" key="3">
    <source>
        <dbReference type="Proteomes" id="UP000318050"/>
    </source>
</evidence>
<evidence type="ECO:0000259" key="1">
    <source>
        <dbReference type="Pfam" id="PF03050"/>
    </source>
</evidence>
<dbReference type="InterPro" id="IPR052344">
    <property type="entry name" value="Transposase-related"/>
</dbReference>
<dbReference type="PANTHER" id="PTHR33678:SF1">
    <property type="entry name" value="BLL1576 PROTEIN"/>
    <property type="match status" value="1"/>
</dbReference>
<dbReference type="AlphaFoldDB" id="A0A560HRD0"/>
<proteinExistence type="predicted"/>
<accession>A0A560HRD0</accession>
<reference evidence="2 3" key="1">
    <citation type="submission" date="2019-06" db="EMBL/GenBank/DDBJ databases">
        <title>Genomic Encyclopedia of Type Strains, Phase IV (KMG-V): Genome sequencing to study the core and pangenomes of soil and plant-associated prokaryotes.</title>
        <authorList>
            <person name="Whitman W."/>
        </authorList>
    </citation>
    <scope>NUCLEOTIDE SEQUENCE [LARGE SCALE GENOMIC DNA]</scope>
    <source>
        <strain evidence="2 3">BR 11140</strain>
    </source>
</reference>
<comment type="caution">
    <text evidence="2">The sequence shown here is derived from an EMBL/GenBank/DDBJ whole genome shotgun (WGS) entry which is preliminary data.</text>
</comment>
<gene>
    <name evidence="2" type="ORF">FBZ92_12747</name>
</gene>
<protein>
    <submittedName>
        <fullName evidence="2">Transposase IS66 family protein</fullName>
    </submittedName>
</protein>
<dbReference type="EMBL" id="VITT01000027">
    <property type="protein sequence ID" value="TWB48945.1"/>
    <property type="molecule type" value="Genomic_DNA"/>
</dbReference>
<sequence>MAMADLEENARRQAAGKKTITLSLIAIEVVRRIDALFDIERPINGKSADERRAVRQELSKPLVEDLWAYFHEQRAKLSRGHDLAKAIERIWHVVVCSVNHLFRALISKAITVPNTPIAPFIAVNSLFWIAPLCQKTKFSMTETTTRQTANNNKFL</sequence>
<dbReference type="PANTHER" id="PTHR33678">
    <property type="entry name" value="BLL1576 PROTEIN"/>
    <property type="match status" value="1"/>
</dbReference>
<name>A0A560HRD0_9PROT</name>